<dbReference type="InterPro" id="IPR015943">
    <property type="entry name" value="WD40/YVTN_repeat-like_dom_sf"/>
</dbReference>
<dbReference type="STRING" id="1314800.A0A1B7MPA5"/>
<feature type="non-terminal residue" evidence="4">
    <location>
        <position position="102"/>
    </location>
</feature>
<evidence type="ECO:0000256" key="3">
    <source>
        <dbReference type="PROSITE-ProRule" id="PRU00221"/>
    </source>
</evidence>
<organism evidence="4 5">
    <name type="scientific">Rhizopogon vinicolor AM-OR11-026</name>
    <dbReference type="NCBI Taxonomy" id="1314800"/>
    <lineage>
        <taxon>Eukaryota</taxon>
        <taxon>Fungi</taxon>
        <taxon>Dikarya</taxon>
        <taxon>Basidiomycota</taxon>
        <taxon>Agaricomycotina</taxon>
        <taxon>Agaricomycetes</taxon>
        <taxon>Agaricomycetidae</taxon>
        <taxon>Boletales</taxon>
        <taxon>Suillineae</taxon>
        <taxon>Rhizopogonaceae</taxon>
        <taxon>Rhizopogon</taxon>
    </lineage>
</organism>
<proteinExistence type="predicted"/>
<dbReference type="InterPro" id="IPR036322">
    <property type="entry name" value="WD40_repeat_dom_sf"/>
</dbReference>
<feature type="repeat" description="WD" evidence="3">
    <location>
        <begin position="46"/>
        <end position="78"/>
    </location>
</feature>
<keyword evidence="5" id="KW-1185">Reference proteome</keyword>
<dbReference type="PROSITE" id="PS50294">
    <property type="entry name" value="WD_REPEATS_REGION"/>
    <property type="match status" value="2"/>
</dbReference>
<reference evidence="4 5" key="1">
    <citation type="submission" date="2016-06" db="EMBL/GenBank/DDBJ databases">
        <title>Comparative genomics of the ectomycorrhizal sister species Rhizopogon vinicolor and Rhizopogon vesiculosus (Basidiomycota: Boletales) reveals a divergence of the mating type B locus.</title>
        <authorList>
            <consortium name="DOE Joint Genome Institute"/>
            <person name="Mujic A.B."/>
            <person name="Kuo A."/>
            <person name="Tritt A."/>
            <person name="Lipzen A."/>
            <person name="Chen C."/>
            <person name="Johnson J."/>
            <person name="Sharma A."/>
            <person name="Barry K."/>
            <person name="Grigoriev I.V."/>
            <person name="Spatafora J.W."/>
        </authorList>
    </citation>
    <scope>NUCLEOTIDE SEQUENCE [LARGE SCALE GENOMIC DNA]</scope>
    <source>
        <strain evidence="4 5">AM-OR11-026</strain>
    </source>
</reference>
<evidence type="ECO:0000313" key="5">
    <source>
        <dbReference type="Proteomes" id="UP000092154"/>
    </source>
</evidence>
<dbReference type="PROSITE" id="PS50082">
    <property type="entry name" value="WD_REPEATS_2"/>
    <property type="match status" value="2"/>
</dbReference>
<dbReference type="InterPro" id="IPR001680">
    <property type="entry name" value="WD40_rpt"/>
</dbReference>
<dbReference type="SUPFAM" id="SSF50978">
    <property type="entry name" value="WD40 repeat-like"/>
    <property type="match status" value="1"/>
</dbReference>
<dbReference type="InParanoid" id="A0A1B7MPA5"/>
<dbReference type="PANTHER" id="PTHR19848:SF8">
    <property type="entry name" value="F-BOX AND WD REPEAT DOMAIN CONTAINING 7"/>
    <property type="match status" value="1"/>
</dbReference>
<feature type="non-terminal residue" evidence="4">
    <location>
        <position position="1"/>
    </location>
</feature>
<dbReference type="AlphaFoldDB" id="A0A1B7MPA5"/>
<dbReference type="OrthoDB" id="6262491at2759"/>
<evidence type="ECO:0000256" key="1">
    <source>
        <dbReference type="ARBA" id="ARBA00022574"/>
    </source>
</evidence>
<dbReference type="PANTHER" id="PTHR19848">
    <property type="entry name" value="WD40 REPEAT PROTEIN"/>
    <property type="match status" value="1"/>
</dbReference>
<dbReference type="Gene3D" id="2.130.10.10">
    <property type="entry name" value="YVTN repeat-like/Quinoprotein amine dehydrogenase"/>
    <property type="match status" value="1"/>
</dbReference>
<name>A0A1B7MPA5_9AGAM</name>
<gene>
    <name evidence="4" type="ORF">K503DRAFT_653081</name>
</gene>
<keyword evidence="2" id="KW-0677">Repeat</keyword>
<feature type="repeat" description="WD" evidence="3">
    <location>
        <begin position="2"/>
        <end position="34"/>
    </location>
</feature>
<dbReference type="Proteomes" id="UP000092154">
    <property type="component" value="Unassembled WGS sequence"/>
</dbReference>
<dbReference type="SMART" id="SM00320">
    <property type="entry name" value="WD40"/>
    <property type="match status" value="2"/>
</dbReference>
<protein>
    <submittedName>
        <fullName evidence="4">WD40 repeat-like protein</fullName>
    </submittedName>
</protein>
<accession>A0A1B7MPA5</accession>
<keyword evidence="1 3" id="KW-0853">WD repeat</keyword>
<evidence type="ECO:0000313" key="4">
    <source>
        <dbReference type="EMBL" id="OAX34429.1"/>
    </source>
</evidence>
<dbReference type="EMBL" id="KV448613">
    <property type="protein sequence ID" value="OAX34429.1"/>
    <property type="molecule type" value="Genomic_DNA"/>
</dbReference>
<sequence length="102" mass="11404">TFEGRQNSVYAVAVFPDGRRIVMGSADKTLRLWDKDGVVRSPNPSCKIHSKRICSLNFSPDGAVLVTGSWDTTTKVWNTKVWQMQGNPIDYGARVKCVRFSP</sequence>
<evidence type="ECO:0000256" key="2">
    <source>
        <dbReference type="ARBA" id="ARBA00022737"/>
    </source>
</evidence>
<dbReference type="Pfam" id="PF00400">
    <property type="entry name" value="WD40"/>
    <property type="match status" value="2"/>
</dbReference>